<keyword evidence="2" id="KW-0805">Transcription regulation</keyword>
<dbReference type="PANTHER" id="PTHR30346:SF0">
    <property type="entry name" value="HCA OPERON TRANSCRIPTIONAL ACTIVATOR HCAR"/>
    <property type="match status" value="1"/>
</dbReference>
<dbReference type="Proteomes" id="UP000253779">
    <property type="component" value="Chromosome"/>
</dbReference>
<dbReference type="PANTHER" id="PTHR30346">
    <property type="entry name" value="TRANSCRIPTIONAL DUAL REGULATOR HCAR-RELATED"/>
    <property type="match status" value="1"/>
</dbReference>
<dbReference type="FunFam" id="1.10.10.10:FF:000001">
    <property type="entry name" value="LysR family transcriptional regulator"/>
    <property type="match status" value="1"/>
</dbReference>
<keyword evidence="4" id="KW-0804">Transcription</keyword>
<dbReference type="SUPFAM" id="SSF46785">
    <property type="entry name" value="Winged helix' DNA-binding domain"/>
    <property type="match status" value="1"/>
</dbReference>
<sequence length="322" mass="33422">MLTERHLEIFVALAEEEHFGAAAQRVGITQPPLSQGLRRLEALLGVRLFERKRGVFLTEEGALLLPHARRALAALAELRETGAREHADGRRLRLGLAPEVPAPLAADVAAAPVRAGDRARISTVTAPTASLLSDVASGRLDLAVVRHPSVLHGLAAGQVILLPTWILTPAGSATPAGSTGPDRSADSGGAARAGGAAGADDATEAGGAVVRRLPVAVRPRGEAPAAHDLFVDTLASRGRRVETVVVADERAGLALVAAGQAVLVTADETLTASRVERRRATDPPLPLRLRVVWNPRRSGAASEDPAATARLLEDALAEGAAR</sequence>
<dbReference type="PROSITE" id="PS50931">
    <property type="entry name" value="HTH_LYSR"/>
    <property type="match status" value="1"/>
</dbReference>
<evidence type="ECO:0000259" key="6">
    <source>
        <dbReference type="PROSITE" id="PS50931"/>
    </source>
</evidence>
<dbReference type="InterPro" id="IPR036388">
    <property type="entry name" value="WH-like_DNA-bd_sf"/>
</dbReference>
<organism evidence="7 8">
    <name type="scientific">Streptomyces cavourensis</name>
    <dbReference type="NCBI Taxonomy" id="67258"/>
    <lineage>
        <taxon>Bacteria</taxon>
        <taxon>Bacillati</taxon>
        <taxon>Actinomycetota</taxon>
        <taxon>Actinomycetes</taxon>
        <taxon>Kitasatosporales</taxon>
        <taxon>Streptomycetaceae</taxon>
        <taxon>Streptomyces</taxon>
    </lineage>
</organism>
<feature type="region of interest" description="Disordered" evidence="5">
    <location>
        <begin position="172"/>
        <end position="204"/>
    </location>
</feature>
<dbReference type="EMBL" id="CP030930">
    <property type="protein sequence ID" value="AXI75574.1"/>
    <property type="molecule type" value="Genomic_DNA"/>
</dbReference>
<reference evidence="7 8" key="1">
    <citation type="submission" date="2018-07" db="EMBL/GenBank/DDBJ databases">
        <title>Complete genome sequence of soil actinomycete Streptomyces cavourensis tj430.</title>
        <authorList>
            <person name="Wang P."/>
            <person name="Huang Y."/>
        </authorList>
    </citation>
    <scope>NUCLEOTIDE SEQUENCE [LARGE SCALE GENOMIC DNA]</scope>
    <source>
        <strain evidence="7 8">TJ430</strain>
    </source>
</reference>
<name>A0AAD0VI48_9ACTN</name>
<comment type="similarity">
    <text evidence="1">Belongs to the LysR transcriptional regulatory family.</text>
</comment>
<dbReference type="InterPro" id="IPR036390">
    <property type="entry name" value="WH_DNA-bd_sf"/>
</dbReference>
<evidence type="ECO:0000256" key="5">
    <source>
        <dbReference type="SAM" id="MobiDB-lite"/>
    </source>
</evidence>
<gene>
    <name evidence="7" type="ORF">DTW94_32820</name>
</gene>
<evidence type="ECO:0000313" key="7">
    <source>
        <dbReference type="EMBL" id="AXI75574.1"/>
    </source>
</evidence>
<evidence type="ECO:0000256" key="3">
    <source>
        <dbReference type="ARBA" id="ARBA00023125"/>
    </source>
</evidence>
<feature type="domain" description="HTH lysR-type" evidence="6">
    <location>
        <begin position="2"/>
        <end position="58"/>
    </location>
</feature>
<dbReference type="SUPFAM" id="SSF53850">
    <property type="entry name" value="Periplasmic binding protein-like II"/>
    <property type="match status" value="1"/>
</dbReference>
<dbReference type="RefSeq" id="WP_114933934.1">
    <property type="nucleotide sequence ID" value="NZ_CP030930.1"/>
</dbReference>
<protein>
    <submittedName>
        <fullName evidence="7">LysR family transcriptional regulator</fullName>
    </submittedName>
</protein>
<evidence type="ECO:0000256" key="2">
    <source>
        <dbReference type="ARBA" id="ARBA00023015"/>
    </source>
</evidence>
<dbReference type="Pfam" id="PF00126">
    <property type="entry name" value="HTH_1"/>
    <property type="match status" value="1"/>
</dbReference>
<proteinExistence type="inferred from homology"/>
<accession>A0AAD0VI48</accession>
<evidence type="ECO:0000313" key="8">
    <source>
        <dbReference type="Proteomes" id="UP000253779"/>
    </source>
</evidence>
<dbReference type="GO" id="GO:0003700">
    <property type="term" value="F:DNA-binding transcription factor activity"/>
    <property type="evidence" value="ECO:0007669"/>
    <property type="project" value="InterPro"/>
</dbReference>
<dbReference type="GO" id="GO:0032993">
    <property type="term" value="C:protein-DNA complex"/>
    <property type="evidence" value="ECO:0007669"/>
    <property type="project" value="TreeGrafter"/>
</dbReference>
<dbReference type="InterPro" id="IPR000847">
    <property type="entry name" value="LysR_HTH_N"/>
</dbReference>
<dbReference type="GO" id="GO:0003677">
    <property type="term" value="F:DNA binding"/>
    <property type="evidence" value="ECO:0007669"/>
    <property type="project" value="UniProtKB-KW"/>
</dbReference>
<dbReference type="AlphaFoldDB" id="A0AAD0VI48"/>
<evidence type="ECO:0000256" key="1">
    <source>
        <dbReference type="ARBA" id="ARBA00009437"/>
    </source>
</evidence>
<dbReference type="PRINTS" id="PR00039">
    <property type="entry name" value="HTHLYSR"/>
</dbReference>
<evidence type="ECO:0000256" key="4">
    <source>
        <dbReference type="ARBA" id="ARBA00023163"/>
    </source>
</evidence>
<dbReference type="Gene3D" id="1.10.10.10">
    <property type="entry name" value="Winged helix-like DNA-binding domain superfamily/Winged helix DNA-binding domain"/>
    <property type="match status" value="1"/>
</dbReference>
<keyword evidence="3" id="KW-0238">DNA-binding</keyword>